<dbReference type="AlphaFoldDB" id="A0A9W7L9J4"/>
<evidence type="ECO:0000313" key="3">
    <source>
        <dbReference type="Proteomes" id="UP001165065"/>
    </source>
</evidence>
<keyword evidence="3" id="KW-1185">Reference proteome</keyword>
<evidence type="ECO:0000256" key="1">
    <source>
        <dbReference type="SAM" id="Coils"/>
    </source>
</evidence>
<protein>
    <recommendedName>
        <fullName evidence="4">GRIP domain-containing protein</fullName>
    </recommendedName>
</protein>
<organism evidence="2 3">
    <name type="scientific">Triparma columacea</name>
    <dbReference type="NCBI Taxonomy" id="722753"/>
    <lineage>
        <taxon>Eukaryota</taxon>
        <taxon>Sar</taxon>
        <taxon>Stramenopiles</taxon>
        <taxon>Ochrophyta</taxon>
        <taxon>Bolidophyceae</taxon>
        <taxon>Parmales</taxon>
        <taxon>Triparmaceae</taxon>
        <taxon>Triparma</taxon>
    </lineage>
</organism>
<dbReference type="EMBL" id="BRYA01000121">
    <property type="protein sequence ID" value="GMI40157.1"/>
    <property type="molecule type" value="Genomic_DNA"/>
</dbReference>
<keyword evidence="1" id="KW-0175">Coiled coil</keyword>
<name>A0A9W7L9J4_9STRA</name>
<accession>A0A9W7L9J4</accession>
<dbReference type="Proteomes" id="UP001165065">
    <property type="component" value="Unassembled WGS sequence"/>
</dbReference>
<comment type="caution">
    <text evidence="2">The sequence shown here is derived from an EMBL/GenBank/DDBJ whole genome shotgun (WGS) entry which is preliminary data.</text>
</comment>
<reference evidence="3" key="1">
    <citation type="journal article" date="2023" name="Commun. Biol.">
        <title>Genome analysis of Parmales, the sister group of diatoms, reveals the evolutionary specialization of diatoms from phago-mixotrophs to photoautotrophs.</title>
        <authorList>
            <person name="Ban H."/>
            <person name="Sato S."/>
            <person name="Yoshikawa S."/>
            <person name="Yamada K."/>
            <person name="Nakamura Y."/>
            <person name="Ichinomiya M."/>
            <person name="Sato N."/>
            <person name="Blanc-Mathieu R."/>
            <person name="Endo H."/>
            <person name="Kuwata A."/>
            <person name="Ogata H."/>
        </authorList>
    </citation>
    <scope>NUCLEOTIDE SEQUENCE [LARGE SCALE GENOMIC DNA]</scope>
</reference>
<gene>
    <name evidence="2" type="ORF">TrCOL_g6986</name>
</gene>
<dbReference type="OrthoDB" id="5848685at2759"/>
<evidence type="ECO:0000313" key="2">
    <source>
        <dbReference type="EMBL" id="GMI40157.1"/>
    </source>
</evidence>
<feature type="coiled-coil region" evidence="1">
    <location>
        <begin position="137"/>
        <end position="164"/>
    </location>
</feature>
<sequence>MKSSGAFESYYATCKAESTLHSNSLYLPPVCLSSSESSSILKEAQAGITSISSSFRRYRVKAEVRKKELEGRVRRGERREIENFGGKEEGGEEGREGECGKLKGRIKEIDMQWREAYDNLLRENESLRGKGMEAAVAKEWRVRYEKEVREKEEVKERLGILEGKLREMEGGGGRKGEGGEGGGENNWAAKYQSLRDEYTMYRKQAKSILEEYKAMSVNNGVGGGVNGGKDTTRYLHGVIRQYLVQPDPKVKEAMEGGILKAMGLGRREIEELKKEKGKKIESWEKLGGGGWFG</sequence>
<evidence type="ECO:0008006" key="4">
    <source>
        <dbReference type="Google" id="ProtNLM"/>
    </source>
</evidence>
<proteinExistence type="predicted"/>